<dbReference type="HOGENOM" id="CLU_1285925_0_0_1"/>
<dbReference type="EMBL" id="AFYH01255104">
    <property type="status" value="NOT_ANNOTATED_CDS"/>
    <property type="molecule type" value="Genomic_DNA"/>
</dbReference>
<dbReference type="EMBL" id="AFYH01255107">
    <property type="status" value="NOT_ANNOTATED_CDS"/>
    <property type="molecule type" value="Genomic_DNA"/>
</dbReference>
<keyword evidence="2" id="KW-1185">Reference proteome</keyword>
<dbReference type="PANTHER" id="PTHR46857">
    <property type="entry name" value="EPITHELIAL CELL-TRANSFORMING SEQUENCE 2 ONCOGENE-LIKE"/>
    <property type="match status" value="1"/>
</dbReference>
<accession>H2ZSQ8</accession>
<dbReference type="GeneTree" id="ENSGT00940000158839"/>
<proteinExistence type="predicted"/>
<dbReference type="STRING" id="7897.ENSLACP00000000429"/>
<reference evidence="2" key="1">
    <citation type="submission" date="2011-08" db="EMBL/GenBank/DDBJ databases">
        <title>The draft genome of Latimeria chalumnae.</title>
        <authorList>
            <person name="Di Palma F."/>
            <person name="Alfoldi J."/>
            <person name="Johnson J."/>
            <person name="Berlin A."/>
            <person name="Gnerre S."/>
            <person name="Jaffe D."/>
            <person name="MacCallum I."/>
            <person name="Young S."/>
            <person name="Walker B.J."/>
            <person name="Lander E."/>
            <person name="Lindblad-Toh K."/>
        </authorList>
    </citation>
    <scope>NUCLEOTIDE SEQUENCE [LARGE SCALE GENOMIC DNA]</scope>
    <source>
        <strain evidence="2">Wild caught</strain>
    </source>
</reference>
<dbReference type="AlphaFoldDB" id="H2ZSQ8"/>
<dbReference type="PANTHER" id="PTHR46857:SF1">
    <property type="entry name" value="EPITHELIAL CELL-TRANSFORMING SEQUENCE 2 ONCOGENE-LIKE"/>
    <property type="match status" value="1"/>
</dbReference>
<dbReference type="InterPro" id="IPR052805">
    <property type="entry name" value="GEF_Ubiquitin-Prot_Reg"/>
</dbReference>
<reference evidence="1" key="2">
    <citation type="submission" date="2025-08" db="UniProtKB">
        <authorList>
            <consortium name="Ensembl"/>
        </authorList>
    </citation>
    <scope>IDENTIFICATION</scope>
</reference>
<dbReference type="EMBL" id="AFYH01255106">
    <property type="status" value="NOT_ANNOTATED_CDS"/>
    <property type="molecule type" value="Genomic_DNA"/>
</dbReference>
<dbReference type="EMBL" id="AFYH01255105">
    <property type="status" value="NOT_ANNOTATED_CDS"/>
    <property type="molecule type" value="Genomic_DNA"/>
</dbReference>
<reference evidence="1" key="3">
    <citation type="submission" date="2025-09" db="UniProtKB">
        <authorList>
            <consortium name="Ensembl"/>
        </authorList>
    </citation>
    <scope>IDENTIFICATION</scope>
</reference>
<evidence type="ECO:0000313" key="2">
    <source>
        <dbReference type="Proteomes" id="UP000008672"/>
    </source>
</evidence>
<organism evidence="1 2">
    <name type="scientific">Latimeria chalumnae</name>
    <name type="common">Coelacanth</name>
    <dbReference type="NCBI Taxonomy" id="7897"/>
    <lineage>
        <taxon>Eukaryota</taxon>
        <taxon>Metazoa</taxon>
        <taxon>Chordata</taxon>
        <taxon>Craniata</taxon>
        <taxon>Vertebrata</taxon>
        <taxon>Euteleostomi</taxon>
        <taxon>Coelacanthiformes</taxon>
        <taxon>Coelacanthidae</taxon>
        <taxon>Latimeria</taxon>
    </lineage>
</organism>
<evidence type="ECO:0000313" key="1">
    <source>
        <dbReference type="Ensembl" id="ENSLACP00000000429.1"/>
    </source>
</evidence>
<dbReference type="InParanoid" id="H2ZSQ8"/>
<dbReference type="eggNOG" id="KOG3524">
    <property type="taxonomic scope" value="Eukaryota"/>
</dbReference>
<name>H2ZSQ8_LATCH</name>
<dbReference type="Proteomes" id="UP000008672">
    <property type="component" value="Unassembled WGS sequence"/>
</dbReference>
<dbReference type="Ensembl" id="ENSLACT00000000431.1">
    <property type="protein sequence ID" value="ENSLACP00000000429.1"/>
    <property type="gene ID" value="ENSLACG00000000384.1"/>
</dbReference>
<sequence length="197" mass="21984">GCKISASNVVTPQIRDFWEKLASCVVPHEEGGHVDLFVPLAASESGMEVLSQLSHVTGLCFRAPAGIITGSYQHILGDWLGNSTDGSPPSIYFNEAKLLTWCRLAETLEEAFTTVRKQTRPYFSELQKNIYGRVFGQFLYDSMSLDKLQTQQEAAQVLAEGLVALSRENSGLRSCFGLFLPNNFQRIILWNFCLHFS</sequence>
<protein>
    <submittedName>
        <fullName evidence="1">Uncharacterized protein</fullName>
    </submittedName>
</protein>